<dbReference type="InterPro" id="IPR013022">
    <property type="entry name" value="Xyl_isomerase-like_TIM-brl"/>
</dbReference>
<dbReference type="Gene3D" id="3.20.20.150">
    <property type="entry name" value="Divalent-metal-dependent TIM barrel enzymes"/>
    <property type="match status" value="1"/>
</dbReference>
<organism evidence="2 3">
    <name type="scientific">Fuscibacter oryzae</name>
    <dbReference type="NCBI Taxonomy" id="2803939"/>
    <lineage>
        <taxon>Bacteria</taxon>
        <taxon>Pseudomonadati</taxon>
        <taxon>Pseudomonadota</taxon>
        <taxon>Alphaproteobacteria</taxon>
        <taxon>Rhodobacterales</taxon>
        <taxon>Paracoccaceae</taxon>
        <taxon>Fuscibacter</taxon>
    </lineage>
</organism>
<comment type="caution">
    <text evidence="2">The sequence shown here is derived from an EMBL/GenBank/DDBJ whole genome shotgun (WGS) entry which is preliminary data.</text>
</comment>
<accession>A0A8J7STP4</accession>
<dbReference type="InterPro" id="IPR050312">
    <property type="entry name" value="IolE/XylAMocC-like"/>
</dbReference>
<dbReference type="SUPFAM" id="SSF51658">
    <property type="entry name" value="Xylose isomerase-like"/>
    <property type="match status" value="1"/>
</dbReference>
<dbReference type="Proteomes" id="UP000619033">
    <property type="component" value="Unassembled WGS sequence"/>
</dbReference>
<dbReference type="PANTHER" id="PTHR12110">
    <property type="entry name" value="HYDROXYPYRUVATE ISOMERASE"/>
    <property type="match status" value="1"/>
</dbReference>
<evidence type="ECO:0000313" key="3">
    <source>
        <dbReference type="Proteomes" id="UP000619033"/>
    </source>
</evidence>
<name>A0A8J7STP4_9RHOB</name>
<dbReference type="RefSeq" id="WP_202661101.1">
    <property type="nucleotide sequence ID" value="NZ_JAESVP010000005.1"/>
</dbReference>
<feature type="domain" description="Xylose isomerase-like TIM barrel" evidence="1">
    <location>
        <begin position="23"/>
        <end position="270"/>
    </location>
</feature>
<keyword evidence="3" id="KW-1185">Reference proteome</keyword>
<dbReference type="AlphaFoldDB" id="A0A8J7STP4"/>
<dbReference type="GO" id="GO:0016853">
    <property type="term" value="F:isomerase activity"/>
    <property type="evidence" value="ECO:0007669"/>
    <property type="project" value="UniProtKB-KW"/>
</dbReference>
<sequence>MAQTLIYHGLVSRYAPLALDLEIMRRTGFQGLEISAAKMRAALEAGISEAELSGWLAGVDVPGIGFLLDIERHGADKDALIAEAQDHIRLAKIAGAKGLQVLTGPVQVQAVRAFAAGTASGLYEGVLRLPREEQMRITAQNLAMLADLAAESGLLVYLESLAWSSLNHLADQLELITRANRPNLRLVVDFWHCYASGDTPADVAALPCDLIYGVHVCDSLTFPGGIPDESVLRDVPTGAGVLNLAAWVDAVKATGYQGWWSCELFCRLQQQENSFAVAADLHALMSRLINP</sequence>
<dbReference type="PANTHER" id="PTHR12110:SF21">
    <property type="entry name" value="XYLOSE ISOMERASE-LIKE TIM BARREL DOMAIN-CONTAINING PROTEIN"/>
    <property type="match status" value="1"/>
</dbReference>
<proteinExistence type="predicted"/>
<dbReference type="EMBL" id="JAESVP010000005">
    <property type="protein sequence ID" value="MBL4928775.1"/>
    <property type="molecule type" value="Genomic_DNA"/>
</dbReference>
<dbReference type="Pfam" id="PF01261">
    <property type="entry name" value="AP_endonuc_2"/>
    <property type="match status" value="1"/>
</dbReference>
<evidence type="ECO:0000259" key="1">
    <source>
        <dbReference type="Pfam" id="PF01261"/>
    </source>
</evidence>
<gene>
    <name evidence="2" type="ORF">JI744_11725</name>
</gene>
<dbReference type="InterPro" id="IPR036237">
    <property type="entry name" value="Xyl_isomerase-like_sf"/>
</dbReference>
<reference evidence="2" key="1">
    <citation type="submission" date="2021-01" db="EMBL/GenBank/DDBJ databases">
        <title>Genome seq and assembly of Tabrizicola sp. KVB23.</title>
        <authorList>
            <person name="Chhetri G."/>
        </authorList>
    </citation>
    <scope>NUCLEOTIDE SEQUENCE</scope>
    <source>
        <strain evidence="2">KVB23</strain>
    </source>
</reference>
<protein>
    <submittedName>
        <fullName evidence="2">Sugar phosphate isomerase/epimerase</fullName>
    </submittedName>
</protein>
<keyword evidence="2" id="KW-0413">Isomerase</keyword>
<evidence type="ECO:0000313" key="2">
    <source>
        <dbReference type="EMBL" id="MBL4928775.1"/>
    </source>
</evidence>